<feature type="domain" description="Transposase IS200-like" evidence="1">
    <location>
        <begin position="7"/>
        <end position="139"/>
    </location>
</feature>
<dbReference type="PANTHER" id="PTHR34322">
    <property type="entry name" value="TRANSPOSASE, Y1_TNP DOMAIN-CONTAINING"/>
    <property type="match status" value="1"/>
</dbReference>
<evidence type="ECO:0000313" key="2">
    <source>
        <dbReference type="EMBL" id="KMQ72468.1"/>
    </source>
</evidence>
<dbReference type="PANTHER" id="PTHR34322:SF2">
    <property type="entry name" value="TRANSPOSASE IS200-LIKE DOMAIN-CONTAINING PROTEIN"/>
    <property type="match status" value="1"/>
</dbReference>
<dbReference type="Proteomes" id="UP000035900">
    <property type="component" value="Unassembled WGS sequence"/>
</dbReference>
<dbReference type="PATRIC" id="fig|1304281.5.peg.348"/>
<dbReference type="GO" id="GO:0004803">
    <property type="term" value="F:transposase activity"/>
    <property type="evidence" value="ECO:0007669"/>
    <property type="project" value="InterPro"/>
</dbReference>
<proteinExistence type="predicted"/>
<comment type="caution">
    <text evidence="2">The sequence shown here is derived from an EMBL/GenBank/DDBJ whole genome shotgun (WGS) entry which is preliminary data.</text>
</comment>
<gene>
    <name evidence="2" type="ORF">ACM44_01635</name>
</gene>
<reference evidence="2 3" key="1">
    <citation type="journal article" date="2004" name="Int. J. Syst. Evol. Microbiol.">
        <title>Kaistella koreensis gen. nov., sp. nov., a novel member of the Chryseobacterium-Bergeyella-Riemerella branch.</title>
        <authorList>
            <person name="Kim M.K."/>
            <person name="Im W.T."/>
            <person name="Shin Y.K."/>
            <person name="Lim J.H."/>
            <person name="Kim S.H."/>
            <person name="Lee B.C."/>
            <person name="Park M.Y."/>
            <person name="Lee K.Y."/>
            <person name="Lee S.T."/>
        </authorList>
    </citation>
    <scope>NUCLEOTIDE SEQUENCE [LARGE SCALE GENOMIC DNA]</scope>
    <source>
        <strain evidence="2 3">CCUG 49689</strain>
    </source>
</reference>
<dbReference type="GO" id="GO:0003677">
    <property type="term" value="F:DNA binding"/>
    <property type="evidence" value="ECO:0007669"/>
    <property type="project" value="InterPro"/>
</dbReference>
<name>A0A0J7J238_9FLAO</name>
<dbReference type="RefSeq" id="WP_048498377.1">
    <property type="nucleotide sequence ID" value="NZ_LFNG01000002.1"/>
</dbReference>
<organism evidence="2 3">
    <name type="scientific">Chryseobacterium koreense CCUG 49689</name>
    <dbReference type="NCBI Taxonomy" id="1304281"/>
    <lineage>
        <taxon>Bacteria</taxon>
        <taxon>Pseudomonadati</taxon>
        <taxon>Bacteroidota</taxon>
        <taxon>Flavobacteriia</taxon>
        <taxon>Flavobacteriales</taxon>
        <taxon>Weeksellaceae</taxon>
        <taxon>Chryseobacterium group</taxon>
        <taxon>Chryseobacterium</taxon>
    </lineage>
</organism>
<accession>A0A0J7J238</accession>
<dbReference type="InterPro" id="IPR002686">
    <property type="entry name" value="Transposase_17"/>
</dbReference>
<dbReference type="EMBL" id="LFNG01000002">
    <property type="protein sequence ID" value="KMQ72468.1"/>
    <property type="molecule type" value="Genomic_DNA"/>
</dbReference>
<dbReference type="InterPro" id="IPR036515">
    <property type="entry name" value="Transposase_17_sf"/>
</dbReference>
<evidence type="ECO:0000259" key="1">
    <source>
        <dbReference type="SMART" id="SM01321"/>
    </source>
</evidence>
<protein>
    <recommendedName>
        <fullName evidence="1">Transposase IS200-like domain-containing protein</fullName>
    </recommendedName>
</protein>
<dbReference type="SMART" id="SM01321">
    <property type="entry name" value="Y1_Tnp"/>
    <property type="match status" value="1"/>
</dbReference>
<evidence type="ECO:0000313" key="3">
    <source>
        <dbReference type="Proteomes" id="UP000035900"/>
    </source>
</evidence>
<dbReference type="STRING" id="1304281.ACM44_01635"/>
<keyword evidence="3" id="KW-1185">Reference proteome</keyword>
<sequence length="190" mass="23101">MQIEKIEFGRFYHIFNRGNNSQDIFFEEENYRYFLKLLAKYIIPISEIYCYCLLRSHFHLLIRIKDAEDLVFSDFQFSTVETPKSFDPSRQFSHFFNAYTLAINKRYRRSGSLFEKPFERKMVEHENYLKQLILYIHNNPKHHGIVENIEDYKWSSYPTMLSESPTKIQRGKVLAYFDDRENFALCHKNY</sequence>
<dbReference type="Gene3D" id="3.30.70.1290">
    <property type="entry name" value="Transposase IS200-like"/>
    <property type="match status" value="1"/>
</dbReference>
<dbReference type="AlphaFoldDB" id="A0A0J7J238"/>
<dbReference type="GO" id="GO:0006313">
    <property type="term" value="P:DNA transposition"/>
    <property type="evidence" value="ECO:0007669"/>
    <property type="project" value="InterPro"/>
</dbReference>
<dbReference type="SUPFAM" id="SSF143422">
    <property type="entry name" value="Transposase IS200-like"/>
    <property type="match status" value="1"/>
</dbReference>